<dbReference type="PROSITE" id="PS51257">
    <property type="entry name" value="PROKAR_LIPOPROTEIN"/>
    <property type="match status" value="1"/>
</dbReference>
<organism evidence="4 5">
    <name type="scientific">Ornithinibacillus caprae</name>
    <dbReference type="NCBI Taxonomy" id="2678566"/>
    <lineage>
        <taxon>Bacteria</taxon>
        <taxon>Bacillati</taxon>
        <taxon>Bacillota</taxon>
        <taxon>Bacilli</taxon>
        <taxon>Bacillales</taxon>
        <taxon>Bacillaceae</taxon>
        <taxon>Ornithinibacillus</taxon>
    </lineage>
</organism>
<dbReference type="Gene3D" id="3.40.50.410">
    <property type="entry name" value="von Willebrand factor, type A domain"/>
    <property type="match status" value="1"/>
</dbReference>
<evidence type="ECO:0000313" key="5">
    <source>
        <dbReference type="Proteomes" id="UP000469125"/>
    </source>
</evidence>
<comment type="caution">
    <text evidence="4">The sequence shown here is derived from an EMBL/GenBank/DDBJ whole genome shotgun (WGS) entry which is preliminary data.</text>
</comment>
<dbReference type="EMBL" id="WOCA01000019">
    <property type="protein sequence ID" value="MUK90281.1"/>
    <property type="molecule type" value="Genomic_DNA"/>
</dbReference>
<dbReference type="Proteomes" id="UP000469125">
    <property type="component" value="Unassembled WGS sequence"/>
</dbReference>
<dbReference type="InterPro" id="IPR002035">
    <property type="entry name" value="VWF_A"/>
</dbReference>
<gene>
    <name evidence="4" type="ORF">GMD78_18055</name>
</gene>
<dbReference type="PROSITE" id="PS50234">
    <property type="entry name" value="VWFA"/>
    <property type="match status" value="1"/>
</dbReference>
<dbReference type="RefSeq" id="WP_155670936.1">
    <property type="nucleotide sequence ID" value="NZ_WOCA01000019.1"/>
</dbReference>
<keyword evidence="5" id="KW-1185">Reference proteome</keyword>
<reference evidence="4 5" key="1">
    <citation type="submission" date="2019-11" db="EMBL/GenBank/DDBJ databases">
        <authorList>
            <person name="Li X."/>
        </authorList>
    </citation>
    <scope>NUCLEOTIDE SEQUENCE [LARGE SCALE GENOMIC DNA]</scope>
    <source>
        <strain evidence="4 5">L9</strain>
    </source>
</reference>
<feature type="region of interest" description="Disordered" evidence="2">
    <location>
        <begin position="24"/>
        <end position="52"/>
    </location>
</feature>
<sequence length="480" mass="54571">MYRSLVAILFVLVLVLFGCSKDDSNDVSGGEGNEREEKTAMTEEKKEEQSEPEAVQVMEELESIVLPETREEMKDQLGGLLVNDVSLENELELDMDAFLQEIDEELREQLVTLTTVVEDPFELEKGLAFLLGTANYKEVLEQAEEFEPDFEEPYLPYPGKTKEEIELEPEAGKAIILLDASSSMLLSVDGEVKMDIAKDAVKRFADVIGQDNEVSLVVYGHQGSESSADKELSCNGIEKIYEMGAYNKDNFEASLSTFESKGWTPLAGAIHKAAEMSTNVDGAITLYIVSDGVETCDGDPVHAAENFVEQNEHRSVNIIGFDVDQDAEEQLKNVSEAGNGEYYSADDATELKQTIEYEWLPSRIDLAWAFTKAPGPWEILDEREKYDTDHQKIKTIIDKERERYDYALHIIREKELILDDKRGVLQDLISERYGARVDEWRNIRSDKIEEIDEVANEIKERVNEWTEEMKKRKDERGDVW</sequence>
<dbReference type="SMART" id="SM00327">
    <property type="entry name" value="VWA"/>
    <property type="match status" value="1"/>
</dbReference>
<evidence type="ECO:0000313" key="4">
    <source>
        <dbReference type="EMBL" id="MUK90281.1"/>
    </source>
</evidence>
<accession>A0A6N8FM82</accession>
<evidence type="ECO:0000259" key="3">
    <source>
        <dbReference type="PROSITE" id="PS50234"/>
    </source>
</evidence>
<feature type="domain" description="VWFA" evidence="3">
    <location>
        <begin position="173"/>
        <end position="364"/>
    </location>
</feature>
<evidence type="ECO:0000256" key="2">
    <source>
        <dbReference type="SAM" id="MobiDB-lite"/>
    </source>
</evidence>
<dbReference type="Pfam" id="PF00092">
    <property type="entry name" value="VWA"/>
    <property type="match status" value="1"/>
</dbReference>
<dbReference type="InterPro" id="IPR036465">
    <property type="entry name" value="vWFA_dom_sf"/>
</dbReference>
<proteinExistence type="predicted"/>
<feature type="coiled-coil region" evidence="1">
    <location>
        <begin position="448"/>
        <end position="475"/>
    </location>
</feature>
<dbReference type="AlphaFoldDB" id="A0A6N8FM82"/>
<protein>
    <submittedName>
        <fullName evidence="4">VWA domain-containing protein</fullName>
    </submittedName>
</protein>
<dbReference type="SUPFAM" id="SSF53300">
    <property type="entry name" value="vWA-like"/>
    <property type="match status" value="1"/>
</dbReference>
<name>A0A6N8FM82_9BACI</name>
<evidence type="ECO:0000256" key="1">
    <source>
        <dbReference type="SAM" id="Coils"/>
    </source>
</evidence>
<keyword evidence="1" id="KW-0175">Coiled coil</keyword>
<feature type="compositionally biased region" description="Basic and acidic residues" evidence="2">
    <location>
        <begin position="32"/>
        <end position="49"/>
    </location>
</feature>